<feature type="compositionally biased region" description="Polar residues" evidence="4">
    <location>
        <begin position="412"/>
        <end position="436"/>
    </location>
</feature>
<dbReference type="Proteomes" id="UP001321542">
    <property type="component" value="Chromosome"/>
</dbReference>
<gene>
    <name evidence="5" type="ORF">SGFS_071000</name>
</gene>
<sequence>MPDEQRQKILVLCDESGMGKGGVPVFNQQISVALAAQGHDVTLLTVKPVESEHDGVTLRTTAPLPDHVEGRDWLKQQCATRNPAELGLPDPRQQQFDLIIGHSRFSGPAAVAMRDAWYPEARVAHFLHTSPERLPQVKYADNPAKAAEKGSEHSGIERVVMARVDLVVGVGPLLTDEAKRLAAKNERVPSAHELVPGTRIEPLVQRNPQQQEGPLQLLALGRAGDPLKGFEDAARAVKLLNDQGVAVHLTVRGAPEHLVPGLQQQLSDLSGGHVTLRPFSDKPDAIANDIRNADAVVMPSKHEGFGLVATEALGHGVPVLVNEESGAARFLKDANRVPAELSASSVVPEPANPAHRVKAWAAAIHQLKEQLPQRVEQAGRLREFLKSYSWENAATALAEAASTAPVPGTGPTAAQQARATVQGPQGTVVQTSQSATQSPGSPAQGPQSPLAKAAALTSRGRSGTGGAAQGGGSGTQGPAQQRSAPAARPQVPQPPKPQGGGPSR</sequence>
<accession>A0ABN5VUQ8</accession>
<feature type="compositionally biased region" description="Gly residues" evidence="4">
    <location>
        <begin position="462"/>
        <end position="475"/>
    </location>
</feature>
<organism evidence="5 6">
    <name type="scientific">Streptomyces graminofaciens</name>
    <dbReference type="NCBI Taxonomy" id="68212"/>
    <lineage>
        <taxon>Bacteria</taxon>
        <taxon>Bacillati</taxon>
        <taxon>Actinomycetota</taxon>
        <taxon>Actinomycetes</taxon>
        <taxon>Kitasatosporales</taxon>
        <taxon>Streptomycetaceae</taxon>
        <taxon>Streptomyces</taxon>
    </lineage>
</organism>
<feature type="region of interest" description="Disordered" evidence="4">
    <location>
        <begin position="401"/>
        <end position="504"/>
    </location>
</feature>
<name>A0ABN5VUQ8_9ACTN</name>
<evidence type="ECO:0000256" key="2">
    <source>
        <dbReference type="ARBA" id="ARBA00022676"/>
    </source>
</evidence>
<keyword evidence="3" id="KW-0808">Transferase</keyword>
<reference evidence="5 6" key="2">
    <citation type="journal article" date="2023" name="ChemBioChem">
        <title>Acyltransferase Domain Exchange between Two Independent Type I Polyketide Synthases in the Same Producer Strain of Macrolide Antibiotics.</title>
        <authorList>
            <person name="Kudo F."/>
            <person name="Kishikawa K."/>
            <person name="Tsuboi K."/>
            <person name="Kido T."/>
            <person name="Usui T."/>
            <person name="Hashimoto J."/>
            <person name="Shin-Ya K."/>
            <person name="Miyanaga A."/>
            <person name="Eguchi T."/>
        </authorList>
    </citation>
    <scope>NUCLEOTIDE SEQUENCE [LARGE SCALE GENOMIC DNA]</scope>
    <source>
        <strain evidence="5 6">A-8890</strain>
    </source>
</reference>
<feature type="compositionally biased region" description="Low complexity" evidence="4">
    <location>
        <begin position="437"/>
        <end position="449"/>
    </location>
</feature>
<dbReference type="RefSeq" id="WP_286256140.1">
    <property type="nucleotide sequence ID" value="NZ_AP018448.1"/>
</dbReference>
<dbReference type="PANTHER" id="PTHR12526:SF510">
    <property type="entry name" value="D-INOSITOL 3-PHOSPHATE GLYCOSYLTRANSFERASE"/>
    <property type="match status" value="1"/>
</dbReference>
<dbReference type="EMBL" id="AP018448">
    <property type="protein sequence ID" value="BBC35806.1"/>
    <property type="molecule type" value="Genomic_DNA"/>
</dbReference>
<evidence type="ECO:0000313" key="6">
    <source>
        <dbReference type="Proteomes" id="UP001321542"/>
    </source>
</evidence>
<reference evidence="5 6" key="1">
    <citation type="journal article" date="2010" name="ChemBioChem">
        <title>Cloning and characterization of the biosynthetic gene cluster of 16-membered macrolide antibiotic FD-891: involvement of a dual functional cytochrome P450 monooxygenase catalyzing epoxidation and hydroxylation.</title>
        <authorList>
            <person name="Kudo F."/>
            <person name="Motegi A."/>
            <person name="Mizoue K."/>
            <person name="Eguchi T."/>
        </authorList>
    </citation>
    <scope>NUCLEOTIDE SEQUENCE [LARGE SCALE GENOMIC DNA]</scope>
    <source>
        <strain evidence="5 6">A-8890</strain>
    </source>
</reference>
<dbReference type="SUPFAM" id="SSF53756">
    <property type="entry name" value="UDP-Glycosyltransferase/glycogen phosphorylase"/>
    <property type="match status" value="1"/>
</dbReference>
<dbReference type="CDD" id="cd03801">
    <property type="entry name" value="GT4_PimA-like"/>
    <property type="match status" value="1"/>
</dbReference>
<keyword evidence="6" id="KW-1185">Reference proteome</keyword>
<dbReference type="PANTHER" id="PTHR12526">
    <property type="entry name" value="GLYCOSYLTRANSFERASE"/>
    <property type="match status" value="1"/>
</dbReference>
<proteinExistence type="predicted"/>
<evidence type="ECO:0000256" key="3">
    <source>
        <dbReference type="ARBA" id="ARBA00022679"/>
    </source>
</evidence>
<evidence type="ECO:0000313" key="5">
    <source>
        <dbReference type="EMBL" id="BBC35806.1"/>
    </source>
</evidence>
<keyword evidence="2" id="KW-0328">Glycosyltransferase</keyword>
<dbReference type="Pfam" id="PF20706">
    <property type="entry name" value="GT4-conflict"/>
    <property type="match status" value="1"/>
</dbReference>
<protein>
    <recommendedName>
        <fullName evidence="1">D-inositol 3-phosphate glycosyltransferase</fullName>
    </recommendedName>
</protein>
<evidence type="ECO:0000256" key="1">
    <source>
        <dbReference type="ARBA" id="ARBA00021292"/>
    </source>
</evidence>
<evidence type="ECO:0000256" key="4">
    <source>
        <dbReference type="SAM" id="MobiDB-lite"/>
    </source>
</evidence>
<dbReference type="Gene3D" id="3.40.50.2000">
    <property type="entry name" value="Glycogen Phosphorylase B"/>
    <property type="match status" value="2"/>
</dbReference>
<feature type="compositionally biased region" description="Low complexity" evidence="4">
    <location>
        <begin position="476"/>
        <end position="490"/>
    </location>
</feature>